<dbReference type="AlphaFoldDB" id="A0AAN4Q8J5"/>
<protein>
    <submittedName>
        <fullName evidence="1">DNA-binding transcriptional regulator</fullName>
    </submittedName>
</protein>
<name>A0AAN4Q8J5_PSESF</name>
<accession>A0AAN4Q8J5</accession>
<organism evidence="1 2">
    <name type="scientific">Pseudomonas syringae pv. actinidiae</name>
    <dbReference type="NCBI Taxonomy" id="103796"/>
    <lineage>
        <taxon>Bacteria</taxon>
        <taxon>Pseudomonadati</taxon>
        <taxon>Pseudomonadota</taxon>
        <taxon>Gammaproteobacteria</taxon>
        <taxon>Pseudomonadales</taxon>
        <taxon>Pseudomonadaceae</taxon>
        <taxon>Pseudomonas</taxon>
        <taxon>Pseudomonas syringae</taxon>
    </lineage>
</organism>
<sequence>MKRSTQHLFTSKTRPRALSGIALSKNAMKNLYMKLHWYKFFCGASGSRPRFTGLFCVSNSVVDAPLPLHRTDFMASTPTVTRFQMPATALRSMTP</sequence>
<gene>
    <name evidence="1" type="ORF">KPSA3_04904</name>
</gene>
<keyword evidence="1" id="KW-0238">DNA-binding</keyword>
<dbReference type="EMBL" id="BGKA01000181">
    <property type="protein sequence ID" value="GBH18910.1"/>
    <property type="molecule type" value="Genomic_DNA"/>
</dbReference>
<comment type="caution">
    <text evidence="1">The sequence shown here is derived from an EMBL/GenBank/DDBJ whole genome shotgun (WGS) entry which is preliminary data.</text>
</comment>
<dbReference type="Proteomes" id="UP000248291">
    <property type="component" value="Unassembled WGS sequence"/>
</dbReference>
<evidence type="ECO:0000313" key="1">
    <source>
        <dbReference type="EMBL" id="GBH18910.1"/>
    </source>
</evidence>
<proteinExistence type="predicted"/>
<dbReference type="GO" id="GO:0003677">
    <property type="term" value="F:DNA binding"/>
    <property type="evidence" value="ECO:0007669"/>
    <property type="project" value="UniProtKB-KW"/>
</dbReference>
<reference evidence="1 2" key="1">
    <citation type="submission" date="2018-04" db="EMBL/GenBank/DDBJ databases">
        <title>Draft genome sequence of Pseudomonas syringae pv. actinidiae biovar 3 strains isolated from kiwifruit in Kagawa prefecture.</title>
        <authorList>
            <person name="Tabuchi M."/>
            <person name="Saito M."/>
            <person name="Fujiwara S."/>
            <person name="Sasa N."/>
            <person name="Akimitsu K."/>
            <person name="Gomi K."/>
            <person name="Konishi-Sugita S."/>
            <person name="Hamano K."/>
            <person name="Kataoka I."/>
        </authorList>
    </citation>
    <scope>NUCLEOTIDE SEQUENCE [LARGE SCALE GENOMIC DNA]</scope>
    <source>
        <strain evidence="1 2">MAFF212211</strain>
    </source>
</reference>
<evidence type="ECO:0000313" key="2">
    <source>
        <dbReference type="Proteomes" id="UP000248291"/>
    </source>
</evidence>